<dbReference type="Proteomes" id="UP000234323">
    <property type="component" value="Unassembled WGS sequence"/>
</dbReference>
<comment type="caution">
    <text evidence="1">The sequence shown here is derived from an EMBL/GenBank/DDBJ whole genome shotgun (WGS) entry which is preliminary data.</text>
</comment>
<protein>
    <submittedName>
        <fullName evidence="1">Uncharacterized protein</fullName>
    </submittedName>
</protein>
<keyword evidence="2" id="KW-1185">Reference proteome</keyword>
<dbReference type="InterPro" id="IPR012337">
    <property type="entry name" value="RNaseH-like_sf"/>
</dbReference>
<sequence>MTTRTSEHDFPKKVLKSCNEIVKFFNKSHQGKALLVKCAKNFNIEGGGLKTWVEMRWTTMFDAADSVLRLKLALEKIADEHKDIVKENIVKTITSRGFFHDINSVLKVLEPLKKTILSVEASNTTFADCFIALIRLASTINKIPVERGLAGFRNHAINSINKRWESFDIMPYILAYFLHYPGYRGNGLKNMWTKISEYAQKLWENMGYNISDQEILISQMLNFKAKQGTYSTAFVKNRITPCTWWMSCEDQPPFLKIWMVIWKKRTTLDTNTIESIAKVRHFYQNNTHSAEFNSRQDNDDIQKLIDESAFFESEIDDDHEEGEDGYEEYFEEVEIPKNNVYVLIEEYVDLAILENEEMN</sequence>
<dbReference type="SUPFAM" id="SSF53098">
    <property type="entry name" value="Ribonuclease H-like"/>
    <property type="match status" value="1"/>
</dbReference>
<name>A0A2I1GQL8_9GLOM</name>
<gene>
    <name evidence="1" type="ORF">RhiirA4_526425</name>
</gene>
<evidence type="ECO:0000313" key="2">
    <source>
        <dbReference type="Proteomes" id="UP000234323"/>
    </source>
</evidence>
<dbReference type="EMBL" id="LLXI01000689">
    <property type="protein sequence ID" value="PKY48948.1"/>
    <property type="molecule type" value="Genomic_DNA"/>
</dbReference>
<evidence type="ECO:0000313" key="1">
    <source>
        <dbReference type="EMBL" id="PKY48948.1"/>
    </source>
</evidence>
<organism evidence="1 2">
    <name type="scientific">Rhizophagus irregularis</name>
    <dbReference type="NCBI Taxonomy" id="588596"/>
    <lineage>
        <taxon>Eukaryota</taxon>
        <taxon>Fungi</taxon>
        <taxon>Fungi incertae sedis</taxon>
        <taxon>Mucoromycota</taxon>
        <taxon>Glomeromycotina</taxon>
        <taxon>Glomeromycetes</taxon>
        <taxon>Glomerales</taxon>
        <taxon>Glomeraceae</taxon>
        <taxon>Rhizophagus</taxon>
    </lineage>
</organism>
<dbReference type="AlphaFoldDB" id="A0A2I1GQL8"/>
<proteinExistence type="predicted"/>
<dbReference type="VEuPathDB" id="FungiDB:RhiirFUN_016560"/>
<reference evidence="1 2" key="1">
    <citation type="submission" date="2015-10" db="EMBL/GenBank/DDBJ databases">
        <title>Genome analyses suggest a sexual origin of heterokaryosis in a supposedly ancient asexual fungus.</title>
        <authorList>
            <person name="Ropars J."/>
            <person name="Sedzielewska K."/>
            <person name="Noel J."/>
            <person name="Charron P."/>
            <person name="Farinelli L."/>
            <person name="Marton T."/>
            <person name="Kruger M."/>
            <person name="Pelin A."/>
            <person name="Brachmann A."/>
            <person name="Corradi N."/>
        </authorList>
    </citation>
    <scope>NUCLEOTIDE SEQUENCE [LARGE SCALE GENOMIC DNA]</scope>
    <source>
        <strain evidence="1 2">A4</strain>
    </source>
</reference>
<dbReference type="VEuPathDB" id="FungiDB:FUN_020593"/>
<dbReference type="VEuPathDB" id="FungiDB:RhiirA1_539964"/>
<accession>A0A2I1GQL8</accession>